<dbReference type="EMBL" id="CAXAMM010008114">
    <property type="protein sequence ID" value="CAK9016459.1"/>
    <property type="molecule type" value="Genomic_DNA"/>
</dbReference>
<keyword evidence="1" id="KW-0175">Coiled coil</keyword>
<evidence type="ECO:0000256" key="1">
    <source>
        <dbReference type="SAM" id="Coils"/>
    </source>
</evidence>
<dbReference type="InterPro" id="IPR008974">
    <property type="entry name" value="TRAF-like"/>
</dbReference>
<reference evidence="3 4" key="1">
    <citation type="submission" date="2024-02" db="EMBL/GenBank/DDBJ databases">
        <authorList>
            <person name="Chen Y."/>
            <person name="Shah S."/>
            <person name="Dougan E. K."/>
            <person name="Thang M."/>
            <person name="Chan C."/>
        </authorList>
    </citation>
    <scope>NUCLEOTIDE SEQUENCE [LARGE SCALE GENOMIC DNA]</scope>
</reference>
<dbReference type="Gene3D" id="2.60.210.10">
    <property type="entry name" value="Apoptosis, Tumor Necrosis Factor Receptor Associated Protein 2, Chain A"/>
    <property type="match status" value="1"/>
</dbReference>
<proteinExistence type="predicted"/>
<organism evidence="3 4">
    <name type="scientific">Durusdinium trenchii</name>
    <dbReference type="NCBI Taxonomy" id="1381693"/>
    <lineage>
        <taxon>Eukaryota</taxon>
        <taxon>Sar</taxon>
        <taxon>Alveolata</taxon>
        <taxon>Dinophyceae</taxon>
        <taxon>Suessiales</taxon>
        <taxon>Symbiodiniaceae</taxon>
        <taxon>Durusdinium</taxon>
    </lineage>
</organism>
<feature type="region of interest" description="Disordered" evidence="2">
    <location>
        <begin position="674"/>
        <end position="713"/>
    </location>
</feature>
<dbReference type="Proteomes" id="UP001642464">
    <property type="component" value="Unassembled WGS sequence"/>
</dbReference>
<dbReference type="CDD" id="cd00121">
    <property type="entry name" value="MATH"/>
    <property type="match status" value="1"/>
</dbReference>
<accession>A0ABP0JQ42</accession>
<feature type="region of interest" description="Disordered" evidence="2">
    <location>
        <begin position="749"/>
        <end position="773"/>
    </location>
</feature>
<comment type="caution">
    <text evidence="3">The sequence shown here is derived from an EMBL/GenBank/DDBJ whole genome shotgun (WGS) entry which is preliminary data.</text>
</comment>
<feature type="region of interest" description="Disordered" evidence="2">
    <location>
        <begin position="597"/>
        <end position="617"/>
    </location>
</feature>
<dbReference type="InterPro" id="IPR002083">
    <property type="entry name" value="MATH/TRAF_dom"/>
</dbReference>
<evidence type="ECO:0000313" key="3">
    <source>
        <dbReference type="EMBL" id="CAK9016459.1"/>
    </source>
</evidence>
<evidence type="ECO:0000256" key="2">
    <source>
        <dbReference type="SAM" id="MobiDB-lite"/>
    </source>
</evidence>
<feature type="coiled-coil region" evidence="1">
    <location>
        <begin position="5"/>
        <end position="32"/>
    </location>
</feature>
<evidence type="ECO:0000313" key="4">
    <source>
        <dbReference type="Proteomes" id="UP001642464"/>
    </source>
</evidence>
<gene>
    <name evidence="3" type="ORF">SCF082_LOCUS13201</name>
</gene>
<keyword evidence="4" id="KW-1185">Reference proteome</keyword>
<name>A0ABP0JQ42_9DINO</name>
<sequence>MPKVINATVEELEAARNELKGLIAKLNKGKADKEEVQPPATRVQNNVDDLTEIVNKNAKVAEEAASNFRQEAKDYCDSKTSDVRSEVLSALAEEEDARSSGQSQLEAQIQQLDVDVRNAFADELTSLCVKIEEEFATLRQELTDLIERKAQEAADHTSRVQTELSAELAELRKEVADRDSESRALFADKLQKQKDAMEEAHCKMNATADQDRNNTNAAVAGIHEMLEEHRRAAASQTQSSKEEVSQALQDFQMESWKKFSEVDQRNDRHQDFLKMLDQVLARRVEWLLHEASSLLPSGEEPEQPSSPSLRYKSYFSPKFTAAGCRGLQLELRVLKGSRSPGPGGPGPDNCSLHLWCPTNTQLHVRFFAGEKWVTMEKAQNQDGPIGAKRMGLLQDHISLEDDTLRVGVEILEAIQEVGEEALVKAIQTEEQGFVPLDDVIQPYGSSELLFQRHINHRVLSQVRKEVDKMQCKMVKRVEWLLTEADQLERQFPHDHPICSPVFSAGGVDGMQFIFYPLGYRDSTEGFCSLFLYCPSGVNIKCNLNAGSQKRDASNNFKEAGAFGRCNFCRLDSAIDTDTNTALLWLEIEELIQESKKTMEDEKRKVKKPPALELESAAPGPAGSVKLVRIANTDYLTEVRRLPAMWTDQKLGDFVKKPEGYRNFKELVGRQRAPTHTGKLVDGGAASVGGATGRGAPSTMTTARQPDTVRSESMPVLRSDRGLAMDLTAPGPDALPLLCGPHGEFGSDQGYGSPLLWAGKSRKARSSTSFRQRF</sequence>
<feature type="coiled-coil region" evidence="1">
    <location>
        <begin position="121"/>
        <end position="181"/>
    </location>
</feature>
<dbReference type="SUPFAM" id="SSF49599">
    <property type="entry name" value="TRAF domain-like"/>
    <property type="match status" value="1"/>
</dbReference>
<protein>
    <submittedName>
        <fullName evidence="3">Uncharacterized protein</fullName>
    </submittedName>
</protein>